<evidence type="ECO:0000313" key="2">
    <source>
        <dbReference type="EMBL" id="MPC65914.1"/>
    </source>
</evidence>
<name>A0A5B7HAY4_PORTR</name>
<proteinExistence type="predicted"/>
<keyword evidence="1" id="KW-1133">Transmembrane helix</keyword>
<feature type="transmembrane region" description="Helical" evidence="1">
    <location>
        <begin position="121"/>
        <end position="141"/>
    </location>
</feature>
<dbReference type="AlphaFoldDB" id="A0A5B7HAY4"/>
<organism evidence="2 3">
    <name type="scientific">Portunus trituberculatus</name>
    <name type="common">Swimming crab</name>
    <name type="synonym">Neptunus trituberculatus</name>
    <dbReference type="NCBI Taxonomy" id="210409"/>
    <lineage>
        <taxon>Eukaryota</taxon>
        <taxon>Metazoa</taxon>
        <taxon>Ecdysozoa</taxon>
        <taxon>Arthropoda</taxon>
        <taxon>Crustacea</taxon>
        <taxon>Multicrustacea</taxon>
        <taxon>Malacostraca</taxon>
        <taxon>Eumalacostraca</taxon>
        <taxon>Eucarida</taxon>
        <taxon>Decapoda</taxon>
        <taxon>Pleocyemata</taxon>
        <taxon>Brachyura</taxon>
        <taxon>Eubrachyura</taxon>
        <taxon>Portunoidea</taxon>
        <taxon>Portunidae</taxon>
        <taxon>Portuninae</taxon>
        <taxon>Portunus</taxon>
    </lineage>
</organism>
<sequence length="159" mass="16044">MGVGDIAGGGLGRGECPGARKAVRRAMRQGGAGAGKAQLAEATDPASPSCFFCFPPSPPDRYCNVSCASDLLFCSGDQGSRVSASGDVAAWQPCTQSLYACGGSGGGGAPSRMRSGVAKSWGGSHCIFLGTVFLLAITHFIDLVCHLQSDGVLLATDSP</sequence>
<dbReference type="EMBL" id="VSRR010024008">
    <property type="protein sequence ID" value="MPC65914.1"/>
    <property type="molecule type" value="Genomic_DNA"/>
</dbReference>
<keyword evidence="3" id="KW-1185">Reference proteome</keyword>
<keyword evidence="1" id="KW-0472">Membrane</keyword>
<evidence type="ECO:0000256" key="1">
    <source>
        <dbReference type="SAM" id="Phobius"/>
    </source>
</evidence>
<accession>A0A5B7HAY4</accession>
<reference evidence="2 3" key="1">
    <citation type="submission" date="2019-05" db="EMBL/GenBank/DDBJ databases">
        <title>Another draft genome of Portunus trituberculatus and its Hox gene families provides insights of decapod evolution.</title>
        <authorList>
            <person name="Jeong J.-H."/>
            <person name="Song I."/>
            <person name="Kim S."/>
            <person name="Choi T."/>
            <person name="Kim D."/>
            <person name="Ryu S."/>
            <person name="Kim W."/>
        </authorList>
    </citation>
    <scope>NUCLEOTIDE SEQUENCE [LARGE SCALE GENOMIC DNA]</scope>
    <source>
        <tissue evidence="2">Muscle</tissue>
    </source>
</reference>
<protein>
    <submittedName>
        <fullName evidence="2">Uncharacterized protein</fullName>
    </submittedName>
</protein>
<keyword evidence="1" id="KW-0812">Transmembrane</keyword>
<dbReference type="Proteomes" id="UP000324222">
    <property type="component" value="Unassembled WGS sequence"/>
</dbReference>
<evidence type="ECO:0000313" key="3">
    <source>
        <dbReference type="Proteomes" id="UP000324222"/>
    </source>
</evidence>
<comment type="caution">
    <text evidence="2">The sequence shown here is derived from an EMBL/GenBank/DDBJ whole genome shotgun (WGS) entry which is preliminary data.</text>
</comment>
<gene>
    <name evidence="2" type="ORF">E2C01_060053</name>
</gene>